<accession>A0A2Z2KW77</accession>
<sequence>MKTTGNLGLKKPEGTDIVDIADLNGNMDVLDTAVAAKVDKVSGKQLSTNDYTAAEKSKLAGIAAGANAYTHPNHTGDVISTGDGVTAIAAGAIVNADVNAAAAIDATKIGTGVVSNTEFGYLDGLTGGIQGQLNGKAPLVTTPQQTTAALTYYVRTDGNDSNNGLANTTGGAFRTIGKAISVIPQIVNHAVTINVAAGTYAEVVTIQGFFGSGRLDLLGDTVVSLSRQATGFYVIHNTIAIYIKGFRATNTAGAGFYASSNLNLGFDACSIISSAPTQPGFDIGGGGMVAVNGCLASNRNAALNVNGAVTVVSYVWQVGTGNAYGISVYFGKVSKHGTQPSGATPEYVTAGGDIGGGGVINPWGDNTDTTRPVGDLSRFSSGGQSIAASTISKIIFTFSANNQKNTCDIPNSRFVAPETGYYLVNCRVGITGASGYNQLMLYVNGSVNTVLAETWQNATNGLTISGASILRLLAGYTVDFHVFVNAAATVNYKDENTHASIIRIA</sequence>
<gene>
    <name evidence="1" type="ORF">B9T62_28220</name>
</gene>
<organism evidence="1 2">
    <name type="scientific">Paenibacillus donghaensis</name>
    <dbReference type="NCBI Taxonomy" id="414771"/>
    <lineage>
        <taxon>Bacteria</taxon>
        <taxon>Bacillati</taxon>
        <taxon>Bacillota</taxon>
        <taxon>Bacilli</taxon>
        <taxon>Bacillales</taxon>
        <taxon>Paenibacillaceae</taxon>
        <taxon>Paenibacillus</taxon>
    </lineage>
</organism>
<dbReference type="KEGG" id="pdh:B9T62_28220"/>
<dbReference type="OrthoDB" id="1624444at2"/>
<dbReference type="AlphaFoldDB" id="A0A2Z2KW77"/>
<dbReference type="RefSeq" id="WP_087918292.1">
    <property type="nucleotide sequence ID" value="NZ_CP021780.1"/>
</dbReference>
<dbReference type="SUPFAM" id="SSF51126">
    <property type="entry name" value="Pectin lyase-like"/>
    <property type="match status" value="1"/>
</dbReference>
<dbReference type="InterPro" id="IPR011050">
    <property type="entry name" value="Pectin_lyase_fold/virulence"/>
</dbReference>
<keyword evidence="2" id="KW-1185">Reference proteome</keyword>
<dbReference type="InterPro" id="IPR012334">
    <property type="entry name" value="Pectin_lyas_fold"/>
</dbReference>
<protein>
    <recommendedName>
        <fullName evidence="3">C1q domain-containing protein</fullName>
    </recommendedName>
</protein>
<dbReference type="Gene3D" id="2.160.20.10">
    <property type="entry name" value="Single-stranded right-handed beta-helix, Pectin lyase-like"/>
    <property type="match status" value="1"/>
</dbReference>
<name>A0A2Z2KW77_9BACL</name>
<evidence type="ECO:0008006" key="3">
    <source>
        <dbReference type="Google" id="ProtNLM"/>
    </source>
</evidence>
<proteinExistence type="predicted"/>
<dbReference type="Proteomes" id="UP000249890">
    <property type="component" value="Chromosome"/>
</dbReference>
<evidence type="ECO:0000313" key="1">
    <source>
        <dbReference type="EMBL" id="ASA24308.1"/>
    </source>
</evidence>
<reference evidence="1 2" key="1">
    <citation type="submission" date="2017-06" db="EMBL/GenBank/DDBJ databases">
        <title>Complete genome sequence of Paenibacillus donghaensis KCTC 13049T isolated from East Sea sediment, South Korea.</title>
        <authorList>
            <person name="Jung B.K."/>
            <person name="Hong S.-J."/>
            <person name="Shin J.-H."/>
        </authorList>
    </citation>
    <scope>NUCLEOTIDE SEQUENCE [LARGE SCALE GENOMIC DNA]</scope>
    <source>
        <strain evidence="1 2">KCTC 13049</strain>
    </source>
</reference>
<evidence type="ECO:0000313" key="2">
    <source>
        <dbReference type="Proteomes" id="UP000249890"/>
    </source>
</evidence>
<dbReference type="EMBL" id="CP021780">
    <property type="protein sequence ID" value="ASA24308.1"/>
    <property type="molecule type" value="Genomic_DNA"/>
</dbReference>